<accession>A0AAD5MLE1</accession>
<dbReference type="Pfam" id="PF00102">
    <property type="entry name" value="Y_phosphatase"/>
    <property type="match status" value="1"/>
</dbReference>
<evidence type="ECO:0000259" key="1">
    <source>
        <dbReference type="PROSITE" id="PS50055"/>
    </source>
</evidence>
<dbReference type="InterPro" id="IPR000242">
    <property type="entry name" value="PTP_cat"/>
</dbReference>
<dbReference type="InterPro" id="IPR052782">
    <property type="entry name" value="Oocyte-zygote_transition_reg"/>
</dbReference>
<dbReference type="SUPFAM" id="SSF52799">
    <property type="entry name" value="(Phosphotyrosine protein) phosphatases II"/>
    <property type="match status" value="1"/>
</dbReference>
<protein>
    <recommendedName>
        <fullName evidence="1">Tyrosine-protein phosphatase domain-containing protein</fullName>
    </recommendedName>
</protein>
<dbReference type="PROSITE" id="PS50055">
    <property type="entry name" value="TYR_PHOSPHATASE_PTP"/>
    <property type="match status" value="1"/>
</dbReference>
<evidence type="ECO:0000313" key="3">
    <source>
        <dbReference type="Proteomes" id="UP001196413"/>
    </source>
</evidence>
<dbReference type="Gene3D" id="3.90.190.10">
    <property type="entry name" value="Protein tyrosine phosphatase superfamily"/>
    <property type="match status" value="1"/>
</dbReference>
<feature type="non-terminal residue" evidence="2">
    <location>
        <position position="1"/>
    </location>
</feature>
<evidence type="ECO:0000313" key="2">
    <source>
        <dbReference type="EMBL" id="KAJ1351366.1"/>
    </source>
</evidence>
<reference evidence="2" key="1">
    <citation type="submission" date="2021-06" db="EMBL/GenBank/DDBJ databases">
        <title>Parelaphostrongylus tenuis whole genome reference sequence.</title>
        <authorList>
            <person name="Garwood T.J."/>
            <person name="Larsen P.A."/>
            <person name="Fountain-Jones N.M."/>
            <person name="Garbe J.R."/>
            <person name="Macchietto M.G."/>
            <person name="Kania S.A."/>
            <person name="Gerhold R.W."/>
            <person name="Richards J.E."/>
            <person name="Wolf T.M."/>
        </authorList>
    </citation>
    <scope>NUCLEOTIDE SEQUENCE</scope>
    <source>
        <strain evidence="2">MNPRO001-30</strain>
        <tissue evidence="2">Meninges</tissue>
    </source>
</reference>
<dbReference type="CDD" id="cd00047">
    <property type="entry name" value="PTPc"/>
    <property type="match status" value="1"/>
</dbReference>
<dbReference type="PANTHER" id="PTHR46163">
    <property type="entry name" value="TYROSINE-PROTEIN PHOSPHATASE-RELATED"/>
    <property type="match status" value="1"/>
</dbReference>
<comment type="caution">
    <text evidence="2">The sequence shown here is derived from an EMBL/GenBank/DDBJ whole genome shotgun (WGS) entry which is preliminary data.</text>
</comment>
<proteinExistence type="predicted"/>
<dbReference type="GO" id="GO:0004725">
    <property type="term" value="F:protein tyrosine phosphatase activity"/>
    <property type="evidence" value="ECO:0007669"/>
    <property type="project" value="InterPro"/>
</dbReference>
<keyword evidence="3" id="KW-1185">Reference proteome</keyword>
<dbReference type="Proteomes" id="UP001196413">
    <property type="component" value="Unassembled WGS sequence"/>
</dbReference>
<dbReference type="PANTHER" id="PTHR46163:SF5">
    <property type="entry name" value="TYROSINE-PROTEIN PHOSPHATASE"/>
    <property type="match status" value="1"/>
</dbReference>
<feature type="domain" description="Tyrosine-protein phosphatase" evidence="1">
    <location>
        <begin position="37"/>
        <end position="126"/>
    </location>
</feature>
<dbReference type="EMBL" id="JAHQIW010001060">
    <property type="protein sequence ID" value="KAJ1351366.1"/>
    <property type="molecule type" value="Genomic_DNA"/>
</dbReference>
<name>A0AAD5MLE1_PARTN</name>
<dbReference type="InterPro" id="IPR029021">
    <property type="entry name" value="Prot-tyrosine_phosphatase-like"/>
</dbReference>
<dbReference type="AlphaFoldDB" id="A0AAD5MLE1"/>
<dbReference type="SMART" id="SM00194">
    <property type="entry name" value="PTPc"/>
    <property type="match status" value="1"/>
</dbReference>
<sequence>MKGMKCYRQGRRNNSCRRGATRTAIIVGGCPPDAGGDVICNDLTRVNIKDGKGSDYIHANYVKGDYLQNTFICTQGPMPTTICDFWRMIVCENVTHIVMLCETMENGKQKCEQYWPAALDGKMTIE</sequence>
<gene>
    <name evidence="2" type="ORF">KIN20_007357</name>
</gene>
<dbReference type="PRINTS" id="PR00700">
    <property type="entry name" value="PRTYPHPHTASE"/>
</dbReference>
<organism evidence="2 3">
    <name type="scientific">Parelaphostrongylus tenuis</name>
    <name type="common">Meningeal worm</name>
    <dbReference type="NCBI Taxonomy" id="148309"/>
    <lineage>
        <taxon>Eukaryota</taxon>
        <taxon>Metazoa</taxon>
        <taxon>Ecdysozoa</taxon>
        <taxon>Nematoda</taxon>
        <taxon>Chromadorea</taxon>
        <taxon>Rhabditida</taxon>
        <taxon>Rhabditina</taxon>
        <taxon>Rhabditomorpha</taxon>
        <taxon>Strongyloidea</taxon>
        <taxon>Metastrongylidae</taxon>
        <taxon>Parelaphostrongylus</taxon>
    </lineage>
</organism>